<name>A0A7X2Z3J9_9BACL</name>
<accession>A0A7X2Z3J9</accession>
<evidence type="ECO:0000313" key="1">
    <source>
        <dbReference type="EMBL" id="MUG46967.1"/>
    </source>
</evidence>
<reference evidence="1 3" key="1">
    <citation type="submission" date="2019-11" db="EMBL/GenBank/DDBJ databases">
        <title>Draft genome sequences of five Paenibacillus species of dairy origin.</title>
        <authorList>
            <person name="Olajide A.M."/>
            <person name="Chen S."/>
            <person name="Lapointe G."/>
        </authorList>
    </citation>
    <scope>NUCLEOTIDE SEQUENCE [LARGE SCALE GENOMIC DNA]</scope>
    <source>
        <strain evidence="1 3">12CR55</strain>
    </source>
</reference>
<dbReference type="RefSeq" id="WP_155612356.1">
    <property type="nucleotide sequence ID" value="NZ_CP126084.1"/>
</dbReference>
<dbReference type="Pfam" id="PF13289">
    <property type="entry name" value="SIR2_2"/>
    <property type="match status" value="1"/>
</dbReference>
<dbReference type="OrthoDB" id="1688888at2"/>
<dbReference type="EMBL" id="CP126084">
    <property type="protein sequence ID" value="WHX49387.1"/>
    <property type="molecule type" value="Genomic_DNA"/>
</dbReference>
<dbReference type="EMBL" id="WNZW01000009">
    <property type="protein sequence ID" value="MUG46967.1"/>
    <property type="molecule type" value="Genomic_DNA"/>
</dbReference>
<dbReference type="SUPFAM" id="SSF52467">
    <property type="entry name" value="DHS-like NAD/FAD-binding domain"/>
    <property type="match status" value="1"/>
</dbReference>
<reference evidence="2" key="2">
    <citation type="submission" date="2023-05" db="EMBL/GenBank/DDBJ databases">
        <title>Comparative genomics of Bacillaceae isolates and their secondary metabolite potential.</title>
        <authorList>
            <person name="Song L."/>
            <person name="Nielsen L.J."/>
            <person name="Mohite O."/>
            <person name="Xu X."/>
            <person name="Weber T."/>
            <person name="Kovacs A.T."/>
        </authorList>
    </citation>
    <scope>NUCLEOTIDE SEQUENCE</scope>
    <source>
        <strain evidence="2">B2_4</strain>
    </source>
</reference>
<dbReference type="AlphaFoldDB" id="A0A7X2Z3J9"/>
<dbReference type="InterPro" id="IPR029035">
    <property type="entry name" value="DHS-like_NAD/FAD-binding_dom"/>
</dbReference>
<proteinExistence type="predicted"/>
<dbReference type="Proteomes" id="UP000447876">
    <property type="component" value="Unassembled WGS sequence"/>
</dbReference>
<gene>
    <name evidence="1" type="ORF">GNP95_18495</name>
    <name evidence="2" type="ORF">QNH46_01455</name>
</gene>
<organism evidence="1 3">
    <name type="scientific">Paenibacillus woosongensis</name>
    <dbReference type="NCBI Taxonomy" id="307580"/>
    <lineage>
        <taxon>Bacteria</taxon>
        <taxon>Bacillati</taxon>
        <taxon>Bacillota</taxon>
        <taxon>Bacilli</taxon>
        <taxon>Bacillales</taxon>
        <taxon>Paenibacillaceae</taxon>
        <taxon>Paenibacillus</taxon>
    </lineage>
</organism>
<dbReference type="KEGG" id="pwn:QNH46_01455"/>
<evidence type="ECO:0000313" key="3">
    <source>
        <dbReference type="Proteomes" id="UP000447876"/>
    </source>
</evidence>
<protein>
    <submittedName>
        <fullName evidence="1">SIR2 family protein</fullName>
    </submittedName>
</protein>
<dbReference type="Proteomes" id="UP001177943">
    <property type="component" value="Chromosome"/>
</dbReference>
<sequence>MSVHLEDLCKDYSDNKIVPFIGAGLSIPFNVPDWSNLIRSIADKYAVDDLDFVKLAVEKDLQRYDYWQAIDTLKNYTTVQEEDIQEHIANTINTRIEMIENELLHNYFDLQKMDFNLYLTTNYENILQEYLKCKLNPILLKDIQFNIQNLFDERRVLQLHGTTSNYGTIVISRDSYRTLYNDKKYESLLQLITGSKKLLFMGFSFDDQFIRTLIREHRQFFMSKHYIILADPTQEKIKELREEYGLLTIPYKTSESTHAIEIRKILEQLNRHKQTNLNNPQSQENQTLGNSIVVGAGIDDFNKNMANNLFYKKLEIENIDQSLIELSSAFYVASEEYIRELKKAGIPLNIIDAMLGKVFIKYKERYVDTYKKHGNSEEFLTIVHSSLENLDYGRIKQLLNNNLADEDETRGLIHILADDEKMKVWWGENRC</sequence>
<evidence type="ECO:0000313" key="2">
    <source>
        <dbReference type="EMBL" id="WHX49387.1"/>
    </source>
</evidence>